<keyword evidence="3" id="KW-0325">Glycoprotein</keyword>
<feature type="signal peptide" evidence="5">
    <location>
        <begin position="1"/>
        <end position="21"/>
    </location>
</feature>
<feature type="chain" id="PRO_5029664940" description="Glycosyltransferase 61 catalytic domain-containing protein" evidence="5">
    <location>
        <begin position="22"/>
        <end position="638"/>
    </location>
</feature>
<accession>A0A7J6Y160</accession>
<evidence type="ECO:0000256" key="3">
    <source>
        <dbReference type="ARBA" id="ARBA00023180"/>
    </source>
</evidence>
<name>A0A7J6Y160_TRYCR</name>
<keyword evidence="4" id="KW-1133">Transmembrane helix</keyword>
<dbReference type="Proteomes" id="UP000583944">
    <property type="component" value="Unassembled WGS sequence"/>
</dbReference>
<dbReference type="EMBL" id="JABDHM010000052">
    <property type="protein sequence ID" value="KAF5220409.1"/>
    <property type="molecule type" value="Genomic_DNA"/>
</dbReference>
<dbReference type="VEuPathDB" id="TriTrypDB:BCY84_15526"/>
<evidence type="ECO:0000256" key="4">
    <source>
        <dbReference type="SAM" id="Phobius"/>
    </source>
</evidence>
<dbReference type="VEuPathDB" id="TriTrypDB:ECC02_006593"/>
<proteinExistence type="predicted"/>
<reference evidence="7 8" key="1">
    <citation type="journal article" date="2019" name="Genome Biol. Evol.">
        <title>Nanopore Sequencing Significantly Improves Genome Assembly of the Protozoan Parasite Trypanosoma cruzi.</title>
        <authorList>
            <person name="Diaz-Viraque F."/>
            <person name="Pita S."/>
            <person name="Greif G."/>
            <person name="de Souza R.C.M."/>
            <person name="Iraola G."/>
            <person name="Robello C."/>
        </authorList>
    </citation>
    <scope>NUCLEOTIDE SEQUENCE [LARGE SCALE GENOMIC DNA]</scope>
    <source>
        <strain evidence="7 8">Berenice</strain>
    </source>
</reference>
<evidence type="ECO:0000256" key="1">
    <source>
        <dbReference type="ARBA" id="ARBA00022676"/>
    </source>
</evidence>
<dbReference type="GO" id="GO:0016757">
    <property type="term" value="F:glycosyltransferase activity"/>
    <property type="evidence" value="ECO:0007669"/>
    <property type="project" value="UniProtKB-KW"/>
</dbReference>
<feature type="domain" description="Glycosyltransferase 61 catalytic" evidence="6">
    <location>
        <begin position="405"/>
        <end position="547"/>
    </location>
</feature>
<evidence type="ECO:0000313" key="7">
    <source>
        <dbReference type="EMBL" id="KAF5220409.1"/>
    </source>
</evidence>
<keyword evidence="4" id="KW-0812">Transmembrane</keyword>
<dbReference type="InterPro" id="IPR007657">
    <property type="entry name" value="Glycosyltransferase_61"/>
</dbReference>
<keyword evidence="1" id="KW-0328">Glycosyltransferase</keyword>
<keyword evidence="2" id="KW-0808">Transferase</keyword>
<organism evidence="7 8">
    <name type="scientific">Trypanosoma cruzi</name>
    <dbReference type="NCBI Taxonomy" id="5693"/>
    <lineage>
        <taxon>Eukaryota</taxon>
        <taxon>Discoba</taxon>
        <taxon>Euglenozoa</taxon>
        <taxon>Kinetoplastea</taxon>
        <taxon>Metakinetoplastina</taxon>
        <taxon>Trypanosomatida</taxon>
        <taxon>Trypanosomatidae</taxon>
        <taxon>Trypanosoma</taxon>
        <taxon>Schizotrypanum</taxon>
    </lineage>
</organism>
<dbReference type="AlphaFoldDB" id="A0A7J6Y160"/>
<protein>
    <recommendedName>
        <fullName evidence="6">Glycosyltransferase 61 catalytic domain-containing protein</fullName>
    </recommendedName>
</protein>
<evidence type="ECO:0000256" key="5">
    <source>
        <dbReference type="SAM" id="SignalP"/>
    </source>
</evidence>
<evidence type="ECO:0000256" key="2">
    <source>
        <dbReference type="ARBA" id="ARBA00022679"/>
    </source>
</evidence>
<evidence type="ECO:0000313" key="8">
    <source>
        <dbReference type="Proteomes" id="UP000583944"/>
    </source>
</evidence>
<dbReference type="InterPro" id="IPR049625">
    <property type="entry name" value="Glyco_transf_61_cat"/>
</dbReference>
<comment type="caution">
    <text evidence="7">The sequence shown here is derived from an EMBL/GenBank/DDBJ whole genome shotgun (WGS) entry which is preliminary data.</text>
</comment>
<gene>
    <name evidence="7" type="ORF">ECC02_006593</name>
</gene>
<feature type="transmembrane region" description="Helical" evidence="4">
    <location>
        <begin position="74"/>
        <end position="92"/>
    </location>
</feature>
<dbReference type="PANTHER" id="PTHR20961">
    <property type="entry name" value="GLYCOSYLTRANSFERASE"/>
    <property type="match status" value="1"/>
</dbReference>
<keyword evidence="4" id="KW-0472">Membrane</keyword>
<keyword evidence="5" id="KW-0732">Signal</keyword>
<dbReference type="Pfam" id="PF04577">
    <property type="entry name" value="Glyco_transf_61"/>
    <property type="match status" value="1"/>
</dbReference>
<evidence type="ECO:0000259" key="6">
    <source>
        <dbReference type="Pfam" id="PF04577"/>
    </source>
</evidence>
<sequence>MKSACIISVVVICHLYCFVGSHDDSSVCELLFCCCCCLIGLPVDRFMGQSRKQHVYEPVFFSALRRGKKRCQRFLWVVAAMALWTCVFFIAGRKLAEPQENVTPAGQDTTAAMQPMREDAKTVGEEPDLLPYWESVLEAKSHNGSSVEAWGCDWFMAPVGETTRLTPMCAVGNSNNGTAPFKAPCTSKELASLSLAIRGGATRAHCVRRGFNRKCYVKNIIIQNGNLFTFKAERGKIPSLLFLADGAREWLGKHHQYYGTPVRELPRKTNMGVSILSHCKYVVTAPVVFIFRMSGHSTYHLWRNNLGPFFDTLRDDFGIKDRLRKGFFDGESPVVITVDKKPRSGPKAPHLLDELLHYFIDLPVLEASEFREPTCFTRAILGISANSFGQAALRHWLLPRIALQHRFLQFLRKRNKRDVATVSGVHATTLRCLMPQYDRRSPILFNQWFAWKLRQWQGLPRRPNVLYLSRNHPNITRGRRVVNEEDVIPALEAAVLAMTGGSLRRVFLEEMAYVDQIAAMLETNILIAPHGGGIANCVWMPPGSVVVEFVPPAGATLPEMYHKMCRDAAGGGGVLPIQHISFVAEQDPAELEPDFAATNPAWKGNKRLFSNIWVSKRQLIEYFAKALDLYRRAWECKR</sequence>